<dbReference type="EC" id="2.3.1.191" evidence="7"/>
<evidence type="ECO:0000313" key="10">
    <source>
        <dbReference type="EMBL" id="ASJ75158.1"/>
    </source>
</evidence>
<dbReference type="NCBIfam" id="TIGR01853">
    <property type="entry name" value="lipid_A_lpxD"/>
    <property type="match status" value="1"/>
</dbReference>
<accession>A0A2Z2NZE4</accession>
<dbReference type="Pfam" id="PF25087">
    <property type="entry name" value="GMPPB_C"/>
    <property type="match status" value="1"/>
</dbReference>
<organism evidence="10 11">
    <name type="scientific">Granulosicoccus antarcticus IMCC3135</name>
    <dbReference type="NCBI Taxonomy" id="1192854"/>
    <lineage>
        <taxon>Bacteria</taxon>
        <taxon>Pseudomonadati</taxon>
        <taxon>Pseudomonadota</taxon>
        <taxon>Gammaproteobacteria</taxon>
        <taxon>Chromatiales</taxon>
        <taxon>Granulosicoccaceae</taxon>
        <taxon>Granulosicoccus</taxon>
    </lineage>
</organism>
<dbReference type="GO" id="GO:0009245">
    <property type="term" value="P:lipid A biosynthetic process"/>
    <property type="evidence" value="ECO:0007669"/>
    <property type="project" value="UniProtKB-UniRule"/>
</dbReference>
<dbReference type="GO" id="GO:0016020">
    <property type="term" value="C:membrane"/>
    <property type="evidence" value="ECO:0007669"/>
    <property type="project" value="GOC"/>
</dbReference>
<dbReference type="Proteomes" id="UP000250079">
    <property type="component" value="Chromosome"/>
</dbReference>
<dbReference type="CDD" id="cd03352">
    <property type="entry name" value="LbH_LpxD"/>
    <property type="match status" value="1"/>
</dbReference>
<evidence type="ECO:0000256" key="1">
    <source>
        <dbReference type="ARBA" id="ARBA00022516"/>
    </source>
</evidence>
<dbReference type="NCBIfam" id="NF002060">
    <property type="entry name" value="PRK00892.1"/>
    <property type="match status" value="1"/>
</dbReference>
<dbReference type="InterPro" id="IPR007691">
    <property type="entry name" value="LpxD"/>
</dbReference>
<keyword evidence="4 7" id="KW-0677">Repeat</keyword>
<dbReference type="GO" id="GO:0103118">
    <property type="term" value="F:UDP-3-O-[(3R)-3-hydroxyacyl]-glucosamine N-acyltransferase activity"/>
    <property type="evidence" value="ECO:0007669"/>
    <property type="project" value="UniProtKB-EC"/>
</dbReference>
<dbReference type="RefSeq" id="WP_088920106.1">
    <property type="nucleotide sequence ID" value="NZ_CP018632.1"/>
</dbReference>
<evidence type="ECO:0000256" key="6">
    <source>
        <dbReference type="ARBA" id="ARBA00023315"/>
    </source>
</evidence>
<keyword evidence="2 7" id="KW-0441">Lipid A biosynthesis</keyword>
<evidence type="ECO:0000313" key="11">
    <source>
        <dbReference type="Proteomes" id="UP000250079"/>
    </source>
</evidence>
<dbReference type="UniPathway" id="UPA00973"/>
<name>A0A2Z2NZE4_9GAMM</name>
<comment type="similarity">
    <text evidence="7">Belongs to the transferase hexapeptide repeat family. LpxD subfamily.</text>
</comment>
<dbReference type="KEGG" id="gai:IMCC3135_25480"/>
<comment type="subunit">
    <text evidence="7">Homotrimer.</text>
</comment>
<keyword evidence="3 7" id="KW-0808">Transferase</keyword>
<evidence type="ECO:0000256" key="7">
    <source>
        <dbReference type="HAMAP-Rule" id="MF_00523"/>
    </source>
</evidence>
<evidence type="ECO:0000256" key="5">
    <source>
        <dbReference type="ARBA" id="ARBA00023098"/>
    </source>
</evidence>
<dbReference type="PANTHER" id="PTHR43378">
    <property type="entry name" value="UDP-3-O-ACYLGLUCOSAMINE N-ACYLTRANSFERASE"/>
    <property type="match status" value="1"/>
</dbReference>
<dbReference type="Gene3D" id="2.160.10.10">
    <property type="entry name" value="Hexapeptide repeat proteins"/>
    <property type="match status" value="1"/>
</dbReference>
<keyword evidence="6 7" id="KW-0012">Acyltransferase</keyword>
<gene>
    <name evidence="10" type="primary">lpxD_2</name>
    <name evidence="7" type="synonym">lpxD</name>
    <name evidence="10" type="ORF">IMCC3135_25480</name>
</gene>
<evidence type="ECO:0000259" key="8">
    <source>
        <dbReference type="Pfam" id="PF04613"/>
    </source>
</evidence>
<comment type="catalytic activity">
    <reaction evidence="7">
        <text>a UDP-3-O-[(3R)-3-hydroxyacyl]-alpha-D-glucosamine + a (3R)-hydroxyacyl-[ACP] = a UDP-2-N,3-O-bis[(3R)-3-hydroxyacyl]-alpha-D-glucosamine + holo-[ACP] + H(+)</text>
        <dbReference type="Rhea" id="RHEA:53836"/>
        <dbReference type="Rhea" id="RHEA-COMP:9685"/>
        <dbReference type="Rhea" id="RHEA-COMP:9945"/>
        <dbReference type="ChEBI" id="CHEBI:15378"/>
        <dbReference type="ChEBI" id="CHEBI:64479"/>
        <dbReference type="ChEBI" id="CHEBI:78827"/>
        <dbReference type="ChEBI" id="CHEBI:137740"/>
        <dbReference type="ChEBI" id="CHEBI:137748"/>
        <dbReference type="EC" id="2.3.1.191"/>
    </reaction>
</comment>
<keyword evidence="1 7" id="KW-0444">Lipid biosynthesis</keyword>
<dbReference type="OrthoDB" id="9784739at2"/>
<dbReference type="InterPro" id="IPR020573">
    <property type="entry name" value="UDP_GlcNAc_AcTrfase_non-rep"/>
</dbReference>
<evidence type="ECO:0000259" key="9">
    <source>
        <dbReference type="Pfam" id="PF25087"/>
    </source>
</evidence>
<evidence type="ECO:0000256" key="3">
    <source>
        <dbReference type="ARBA" id="ARBA00022679"/>
    </source>
</evidence>
<dbReference type="PANTHER" id="PTHR43378:SF2">
    <property type="entry name" value="UDP-3-O-ACYLGLUCOSAMINE N-ACYLTRANSFERASE 1, MITOCHONDRIAL-RELATED"/>
    <property type="match status" value="1"/>
</dbReference>
<dbReference type="PROSITE" id="PS00101">
    <property type="entry name" value="HEXAPEP_TRANSFERASES"/>
    <property type="match status" value="1"/>
</dbReference>
<comment type="pathway">
    <text evidence="7">Bacterial outer membrane biogenesis; LPS lipid A biosynthesis.</text>
</comment>
<dbReference type="EMBL" id="CP018632">
    <property type="protein sequence ID" value="ASJ75158.1"/>
    <property type="molecule type" value="Genomic_DNA"/>
</dbReference>
<evidence type="ECO:0000256" key="2">
    <source>
        <dbReference type="ARBA" id="ARBA00022556"/>
    </source>
</evidence>
<feature type="domain" description="Mannose-1-phosphate guanyltransferase C-terminal" evidence="9">
    <location>
        <begin position="100"/>
        <end position="178"/>
    </location>
</feature>
<comment type="function">
    <text evidence="7">Catalyzes the N-acylation of UDP-3-O-acylglucosamine using 3-hydroxyacyl-ACP as the acyl donor. Is involved in the biosynthesis of lipid A, a phosphorylated glycolipid that anchors the lipopolysaccharide to the outer membrane of the cell.</text>
</comment>
<dbReference type="Gene3D" id="3.40.1390.10">
    <property type="entry name" value="MurE/MurF, N-terminal domain"/>
    <property type="match status" value="1"/>
</dbReference>
<keyword evidence="5 7" id="KW-0443">Lipid metabolism</keyword>
<proteinExistence type="inferred from homology"/>
<dbReference type="GO" id="GO:0016410">
    <property type="term" value="F:N-acyltransferase activity"/>
    <property type="evidence" value="ECO:0007669"/>
    <property type="project" value="InterPro"/>
</dbReference>
<evidence type="ECO:0000256" key="4">
    <source>
        <dbReference type="ARBA" id="ARBA00022737"/>
    </source>
</evidence>
<sequence>MNLDDLAKALKVKLCGDATKTITGLAPVDTAGENDLAFVVSAKYKSALQATRAGAVIVPAALSELAPGNCLVSTDPYASYAQASWLLKPSKPALPGMHKSAVVDESAQISSTAHIGPGVVIGANTTIGEHVVINAGCCLGSDVHIAAGCFLFANVTLYDNVQLGQHCRIQSGAVLGSEGFGYAWTSGGWSQIQQTGGVRVGERVHVGANTTIDCGAIDPTVIADGVILDNQIQIAHNVQIGENTAIAGCTGIAGSTRIGHHCQIGGACNIVGHIVIADHVVVNASSLVSRSIEQAGRYGSGMPLLPEQAWRRSFVTLGKLDQLIRRIRKLERQDSAD</sequence>
<dbReference type="InterPro" id="IPR018357">
    <property type="entry name" value="Hexapep_transf_CS"/>
</dbReference>
<dbReference type="AlphaFoldDB" id="A0A2Z2NZE4"/>
<dbReference type="InterPro" id="IPR011004">
    <property type="entry name" value="Trimer_LpxA-like_sf"/>
</dbReference>
<protein>
    <recommendedName>
        <fullName evidence="7">UDP-3-O-acylglucosamine N-acyltransferase</fullName>
        <ecNumber evidence="7">2.3.1.191</ecNumber>
    </recommendedName>
</protein>
<feature type="active site" description="Proton acceptor" evidence="7">
    <location>
        <position position="236"/>
    </location>
</feature>
<dbReference type="Pfam" id="PF04613">
    <property type="entry name" value="LpxD"/>
    <property type="match status" value="1"/>
</dbReference>
<feature type="domain" description="UDP-3-O-[3-hydroxymyristoyl] glucosamine N-acyltransferase non-repeat region" evidence="8">
    <location>
        <begin position="21"/>
        <end position="84"/>
    </location>
</feature>
<dbReference type="SUPFAM" id="SSF51161">
    <property type="entry name" value="Trimeric LpxA-like enzymes"/>
    <property type="match status" value="1"/>
</dbReference>
<reference evidence="10 11" key="1">
    <citation type="submission" date="2016-12" db="EMBL/GenBank/DDBJ databases">
        <authorList>
            <person name="Song W.-J."/>
            <person name="Kurnit D.M."/>
        </authorList>
    </citation>
    <scope>NUCLEOTIDE SEQUENCE [LARGE SCALE GENOMIC DNA]</scope>
    <source>
        <strain evidence="10 11">IMCC3135</strain>
    </source>
</reference>
<keyword evidence="11" id="KW-1185">Reference proteome</keyword>
<dbReference type="HAMAP" id="MF_00523">
    <property type="entry name" value="LpxD"/>
    <property type="match status" value="1"/>
</dbReference>
<dbReference type="InterPro" id="IPR056729">
    <property type="entry name" value="GMPPB_C"/>
</dbReference>